<evidence type="ECO:0000259" key="3">
    <source>
        <dbReference type="PROSITE" id="PS50215"/>
    </source>
</evidence>
<dbReference type="InterPro" id="IPR024079">
    <property type="entry name" value="MetalloPept_cat_dom_sf"/>
</dbReference>
<evidence type="ECO:0000256" key="1">
    <source>
        <dbReference type="ARBA" id="ARBA00023049"/>
    </source>
</evidence>
<dbReference type="InterPro" id="IPR001590">
    <property type="entry name" value="Peptidase_M12B"/>
</dbReference>
<dbReference type="Gene3D" id="3.40.390.10">
    <property type="entry name" value="Collagenase (Catalytic Domain)"/>
    <property type="match status" value="1"/>
</dbReference>
<proteinExistence type="predicted"/>
<dbReference type="GO" id="GO:0004222">
    <property type="term" value="F:metalloendopeptidase activity"/>
    <property type="evidence" value="ECO:0007669"/>
    <property type="project" value="InterPro"/>
</dbReference>
<evidence type="ECO:0000313" key="5">
    <source>
        <dbReference type="Proteomes" id="UP001168972"/>
    </source>
</evidence>
<dbReference type="GO" id="GO:0006508">
    <property type="term" value="P:proteolysis"/>
    <property type="evidence" value="ECO:0007669"/>
    <property type="project" value="InterPro"/>
</dbReference>
<dbReference type="PANTHER" id="PTHR11905:SF159">
    <property type="entry name" value="ADAM METALLOPROTEASE"/>
    <property type="match status" value="1"/>
</dbReference>
<sequence length="515" mass="59113">MKSFCRSLFNRIIISERLKRAPFYSYDPPDVLEAIIKDGDEEISIKWERVKRHLVNENLPVYIAQSNSWGPNHLRSNVMKDLGKFILYHNITHKSAIMYLYSTDELSGVIGRSLFIRNLPIDQLIRPLDVGGQYVKRLPLIPHGPKTLSETTQSHFKSYPNKRAINSIQLNNTNLRTRRNVKSEHFYIEILLFITHDVYKFFKAQAAHLFFQQLIAYYIIHFNCVDMIFANLPTNDFQIFINLAGIINEGVFSKITNYLPLMDSNNRGIDIDQLFDNFQHYLNYFDFPFPKDSFDHILLSTGRILQFRENYVFGAHSDTKNIFKERQLNPGSSIVPMSIVQSLDPYMSYCAAAHEIGHALGIEQNDPFDKGITLDGAQCYGIMQQSNYHCSQCIKWSSESLAQLIQFTRVNQNRCFLLNKPRSLYPPGTSMISLSPCRQCQCFGFGCQSQSDSQSCSLYHSSNSCHEPLLCKKKEAAGLKLESTILPLDGTPCGEHKVCWGEKCVKINEPFCGWV</sequence>
<feature type="domain" description="Peptidase M12B" evidence="3">
    <location>
        <begin position="186"/>
        <end position="420"/>
    </location>
</feature>
<dbReference type="Proteomes" id="UP001168972">
    <property type="component" value="Unassembled WGS sequence"/>
</dbReference>
<keyword evidence="1" id="KW-0645">Protease</keyword>
<keyword evidence="1" id="KW-0482">Metalloprotease</keyword>
<dbReference type="AlphaFoldDB" id="A0AA39G0R0"/>
<keyword evidence="5" id="KW-1185">Reference proteome</keyword>
<feature type="active site" evidence="2">
    <location>
        <position position="355"/>
    </location>
</feature>
<reference evidence="4" key="1">
    <citation type="journal article" date="2023" name="bioRxiv">
        <title>Scaffold-level genome assemblies of two parasitoid biocontrol wasps reveal the parthenogenesis mechanism and an associated novel virus.</title>
        <authorList>
            <person name="Inwood S."/>
            <person name="Skelly J."/>
            <person name="Guhlin J."/>
            <person name="Harrop T."/>
            <person name="Goldson S."/>
            <person name="Dearden P."/>
        </authorList>
    </citation>
    <scope>NUCLEOTIDE SEQUENCE</scope>
    <source>
        <strain evidence="4">Lincoln</strain>
        <tissue evidence="4">Whole body</tissue>
    </source>
</reference>
<gene>
    <name evidence="4" type="ORF">PV327_007838</name>
</gene>
<dbReference type="EMBL" id="JAQQBR010000004">
    <property type="protein sequence ID" value="KAK0179011.1"/>
    <property type="molecule type" value="Genomic_DNA"/>
</dbReference>
<dbReference type="SUPFAM" id="SSF55486">
    <property type="entry name" value="Metalloproteases ('zincins'), catalytic domain"/>
    <property type="match status" value="1"/>
</dbReference>
<comment type="caution">
    <text evidence="2">Lacks conserved residue(s) required for the propagation of feature annotation.</text>
</comment>
<accession>A0AA39G0R0</accession>
<protein>
    <recommendedName>
        <fullName evidence="3">Peptidase M12B domain-containing protein</fullName>
    </recommendedName>
</protein>
<evidence type="ECO:0000256" key="2">
    <source>
        <dbReference type="PROSITE-ProRule" id="PRU00276"/>
    </source>
</evidence>
<evidence type="ECO:0000313" key="4">
    <source>
        <dbReference type="EMBL" id="KAK0179011.1"/>
    </source>
</evidence>
<dbReference type="PROSITE" id="PS50215">
    <property type="entry name" value="ADAM_MEPRO"/>
    <property type="match status" value="1"/>
</dbReference>
<keyword evidence="1" id="KW-0378">Hydrolase</keyword>
<comment type="caution">
    <text evidence="4">The sequence shown here is derived from an EMBL/GenBank/DDBJ whole genome shotgun (WGS) entry which is preliminary data.</text>
</comment>
<name>A0AA39G0R0_MICHY</name>
<reference evidence="4" key="2">
    <citation type="submission" date="2023-03" db="EMBL/GenBank/DDBJ databases">
        <authorList>
            <person name="Inwood S.N."/>
            <person name="Skelly J.G."/>
            <person name="Guhlin J."/>
            <person name="Harrop T.W.R."/>
            <person name="Goldson S.G."/>
            <person name="Dearden P.K."/>
        </authorList>
    </citation>
    <scope>NUCLEOTIDE SEQUENCE</scope>
    <source>
        <strain evidence="4">Lincoln</strain>
        <tissue evidence="4">Whole body</tissue>
    </source>
</reference>
<dbReference type="PANTHER" id="PTHR11905">
    <property type="entry name" value="ADAM A DISINTEGRIN AND METALLOPROTEASE DOMAIN"/>
    <property type="match status" value="1"/>
</dbReference>
<organism evidence="4 5">
    <name type="scientific">Microctonus hyperodae</name>
    <name type="common">Parasitoid wasp</name>
    <dbReference type="NCBI Taxonomy" id="165561"/>
    <lineage>
        <taxon>Eukaryota</taxon>
        <taxon>Metazoa</taxon>
        <taxon>Ecdysozoa</taxon>
        <taxon>Arthropoda</taxon>
        <taxon>Hexapoda</taxon>
        <taxon>Insecta</taxon>
        <taxon>Pterygota</taxon>
        <taxon>Neoptera</taxon>
        <taxon>Endopterygota</taxon>
        <taxon>Hymenoptera</taxon>
        <taxon>Apocrita</taxon>
        <taxon>Ichneumonoidea</taxon>
        <taxon>Braconidae</taxon>
        <taxon>Euphorinae</taxon>
        <taxon>Microctonus</taxon>
    </lineage>
</organism>